<dbReference type="InParanoid" id="A0A1Z5K154"/>
<comment type="caution">
    <text evidence="3">The sequence shown here is derived from an EMBL/GenBank/DDBJ whole genome shotgun (WGS) entry which is preliminary data.</text>
</comment>
<proteinExistence type="predicted"/>
<name>A0A1Z5K154_FISSO</name>
<evidence type="ECO:0000256" key="2">
    <source>
        <dbReference type="SAM" id="MobiDB-lite"/>
    </source>
</evidence>
<reference evidence="3 4" key="1">
    <citation type="journal article" date="2015" name="Plant Cell">
        <title>Oil accumulation by the oleaginous diatom Fistulifera solaris as revealed by the genome and transcriptome.</title>
        <authorList>
            <person name="Tanaka T."/>
            <person name="Maeda Y."/>
            <person name="Veluchamy A."/>
            <person name="Tanaka M."/>
            <person name="Abida H."/>
            <person name="Marechal E."/>
            <person name="Bowler C."/>
            <person name="Muto M."/>
            <person name="Sunaga Y."/>
            <person name="Tanaka M."/>
            <person name="Yoshino T."/>
            <person name="Taniguchi T."/>
            <person name="Fukuda Y."/>
            <person name="Nemoto M."/>
            <person name="Matsumoto M."/>
            <person name="Wong P.S."/>
            <person name="Aburatani S."/>
            <person name="Fujibuchi W."/>
        </authorList>
    </citation>
    <scope>NUCLEOTIDE SEQUENCE [LARGE SCALE GENOMIC DNA]</scope>
    <source>
        <strain evidence="3 4">JPCC DA0580</strain>
    </source>
</reference>
<feature type="region of interest" description="Disordered" evidence="2">
    <location>
        <begin position="573"/>
        <end position="601"/>
    </location>
</feature>
<dbReference type="OrthoDB" id="48463at2759"/>
<feature type="compositionally biased region" description="Basic and acidic residues" evidence="2">
    <location>
        <begin position="736"/>
        <end position="754"/>
    </location>
</feature>
<organism evidence="3 4">
    <name type="scientific">Fistulifera solaris</name>
    <name type="common">Oleaginous diatom</name>
    <dbReference type="NCBI Taxonomy" id="1519565"/>
    <lineage>
        <taxon>Eukaryota</taxon>
        <taxon>Sar</taxon>
        <taxon>Stramenopiles</taxon>
        <taxon>Ochrophyta</taxon>
        <taxon>Bacillariophyta</taxon>
        <taxon>Bacillariophyceae</taxon>
        <taxon>Bacillariophycidae</taxon>
        <taxon>Naviculales</taxon>
        <taxon>Naviculaceae</taxon>
        <taxon>Fistulifera</taxon>
    </lineage>
</organism>
<feature type="region of interest" description="Disordered" evidence="2">
    <location>
        <begin position="696"/>
        <end position="769"/>
    </location>
</feature>
<evidence type="ECO:0000313" key="3">
    <source>
        <dbReference type="EMBL" id="GAX20033.1"/>
    </source>
</evidence>
<evidence type="ECO:0000256" key="1">
    <source>
        <dbReference type="SAM" id="Coils"/>
    </source>
</evidence>
<dbReference type="AlphaFoldDB" id="A0A1Z5K154"/>
<feature type="region of interest" description="Disordered" evidence="2">
    <location>
        <begin position="76"/>
        <end position="110"/>
    </location>
</feature>
<gene>
    <name evidence="3" type="ORF">FisN_1Lh486</name>
</gene>
<accession>A0A1Z5K154</accession>
<dbReference type="EMBL" id="BDSP01000141">
    <property type="protein sequence ID" value="GAX20033.1"/>
    <property type="molecule type" value="Genomic_DNA"/>
</dbReference>
<evidence type="ECO:0000313" key="4">
    <source>
        <dbReference type="Proteomes" id="UP000198406"/>
    </source>
</evidence>
<keyword evidence="1" id="KW-0175">Coiled coil</keyword>
<feature type="coiled-coil region" evidence="1">
    <location>
        <begin position="437"/>
        <end position="510"/>
    </location>
</feature>
<protein>
    <submittedName>
        <fullName evidence="3">Uncharacterized protein</fullName>
    </submittedName>
</protein>
<feature type="coiled-coil region" evidence="1">
    <location>
        <begin position="238"/>
        <end position="376"/>
    </location>
</feature>
<sequence>MASRAANLGVVRLPENLRKKMNSPDPLFSPSVTRGANDLHCMFSPEDVPSDERNELQSINEKYVFNTDTILSPEKPAKHTRVDSRLPTSNNISSPEDHIKRAQMKSPDSIVSQSTIESFKTAASIDMLSLPFIERCTSEEKLEQIVRHLKEDSNYPSLLCSAEQRLAIIRGKSNQPDQFRSSSDWRGHVEKFMMKEKSGADQEISLQMSLSTDYDEDSMSPINQIFVSKPLVSANMLEYKAKDEVQHLEEMIKKLEIRYARECKLNESTILTLNNAIQATEQKSQRLQNEVNAIKNENVELCRLIKEKSEEVNKVQTILSGSESVKHELLSQINQLKTQLAEAEKKALDRTYPRKIHSLEKLLQSAQESIKEVQLERDSMLKGIFEMQGKDIPSKLSKNDRQQIISGFRAESNFFKVALEKTMVSLAHAEQNASSERHRAKMIKQKYERQLKEASAKISELEEEVAAFVLKMEKLEMSLKDSQQRRLKEKSEWEARENRYKEKVRELNQQPNGVPMSLFKIIKDESEARKLEIQRLRKKSTELESTLLQWDIQAKASMAQVRSQMNPLPVSQGKMSMLQSNPQQKTNANDNMLESSNQPSVPATAFTKNLAIQTHSPRQVRHPQPMKDAVATKVSKRPDSGRVNVVFSGTQLTPHGSKKIHVATIPVRGEPVSEGEGKAPQDRPVSMGSQAALKVDTTNRLSSVRSDKENQGNKVSFSFPTPCEKGQTGHQIRLKMVREAGGRKGLLEKLEKMRSPRSSMFSMDEKATQ</sequence>
<dbReference type="Proteomes" id="UP000198406">
    <property type="component" value="Unassembled WGS sequence"/>
</dbReference>
<keyword evidence="4" id="KW-1185">Reference proteome</keyword>